<feature type="transmembrane region" description="Helical" evidence="1">
    <location>
        <begin position="106"/>
        <end position="130"/>
    </location>
</feature>
<gene>
    <name evidence="2" type="ORF">GZA08_17240</name>
</gene>
<reference evidence="2 3" key="1">
    <citation type="submission" date="2020-02" db="EMBL/GenBank/DDBJ databases">
        <title>Pseudoroseicyclus tamarix, sp. nov., isolated from offshore sediment of a Tamarix chinensis forest.</title>
        <authorList>
            <person name="Gai Y."/>
        </authorList>
    </citation>
    <scope>NUCLEOTIDE SEQUENCE [LARGE SCALE GENOMIC DNA]</scope>
    <source>
        <strain evidence="2 3">CLL3-39</strain>
    </source>
</reference>
<sequence>MAIRMILHAVGLLLRNIVPALKVALVPMALFWLVTAALSGAMGMYGMGLWAMGFGGSGGLAGSVMGSSAGLIFGVLSLVFEAWIGVNWFRWIFREEQPGWLPAFDWSLISGYMWQLFLLGILFLVLQFLYDAAIVPLVPYDMLGPLGFVLDVVVVAGAMAWGRLRLSVVLPAAALGRPLTLADAWQETRPQRFALIGVAVAGALGSLALIVAPVLLPAGFGFVSLSLVSALSQMMSLAMVATLYGVAVEGRRLR</sequence>
<dbReference type="RefSeq" id="WP_163895918.1">
    <property type="nucleotide sequence ID" value="NZ_JAAGAB010000004.1"/>
</dbReference>
<dbReference type="EMBL" id="JAAGAB010000004">
    <property type="protein sequence ID" value="NDV02714.1"/>
    <property type="molecule type" value="Genomic_DNA"/>
</dbReference>
<keyword evidence="1" id="KW-1133">Transmembrane helix</keyword>
<feature type="transmembrane region" description="Helical" evidence="1">
    <location>
        <begin position="193"/>
        <end position="216"/>
    </location>
</feature>
<evidence type="ECO:0000256" key="1">
    <source>
        <dbReference type="SAM" id="Phobius"/>
    </source>
</evidence>
<accession>A0A6B2K2D7</accession>
<organism evidence="2 3">
    <name type="scientific">Pseudoroseicyclus tamaricis</name>
    <dbReference type="NCBI Taxonomy" id="2705421"/>
    <lineage>
        <taxon>Bacteria</taxon>
        <taxon>Pseudomonadati</taxon>
        <taxon>Pseudomonadota</taxon>
        <taxon>Alphaproteobacteria</taxon>
        <taxon>Rhodobacterales</taxon>
        <taxon>Paracoccaceae</taxon>
        <taxon>Pseudoroseicyclus</taxon>
    </lineage>
</organism>
<proteinExistence type="predicted"/>
<dbReference type="AlphaFoldDB" id="A0A6B2K2D7"/>
<name>A0A6B2K2D7_9RHOB</name>
<comment type="caution">
    <text evidence="2">The sequence shown here is derived from an EMBL/GenBank/DDBJ whole genome shotgun (WGS) entry which is preliminary data.</text>
</comment>
<feature type="transmembrane region" description="Helical" evidence="1">
    <location>
        <begin position="142"/>
        <end position="162"/>
    </location>
</feature>
<feature type="transmembrane region" description="Helical" evidence="1">
    <location>
        <begin position="30"/>
        <end position="52"/>
    </location>
</feature>
<feature type="transmembrane region" description="Helical" evidence="1">
    <location>
        <begin position="222"/>
        <end position="247"/>
    </location>
</feature>
<keyword evidence="1" id="KW-0472">Membrane</keyword>
<feature type="transmembrane region" description="Helical" evidence="1">
    <location>
        <begin position="64"/>
        <end position="86"/>
    </location>
</feature>
<protein>
    <submittedName>
        <fullName evidence="2">Uncharacterized protein</fullName>
    </submittedName>
</protein>
<keyword evidence="3" id="KW-1185">Reference proteome</keyword>
<evidence type="ECO:0000313" key="2">
    <source>
        <dbReference type="EMBL" id="NDV02714.1"/>
    </source>
</evidence>
<dbReference type="Proteomes" id="UP000474757">
    <property type="component" value="Unassembled WGS sequence"/>
</dbReference>
<keyword evidence="1" id="KW-0812">Transmembrane</keyword>
<evidence type="ECO:0000313" key="3">
    <source>
        <dbReference type="Proteomes" id="UP000474757"/>
    </source>
</evidence>